<reference evidence="1 2" key="1">
    <citation type="submission" date="2016-09" db="EMBL/GenBank/DDBJ databases">
        <authorList>
            <person name="Capua I."/>
            <person name="De Benedictis P."/>
            <person name="Joannis T."/>
            <person name="Lombin L.H."/>
            <person name="Cattoli G."/>
        </authorList>
    </citation>
    <scope>NUCLEOTIDE SEQUENCE [LARGE SCALE GENOMIC DNA]</scope>
    <source>
        <strain evidence="1 2">ISLP-3</strain>
    </source>
</reference>
<sequence>LCRHHHHRVDGENIAMTYNNGWHVNTPDSYQA</sequence>
<evidence type="ECO:0000313" key="2">
    <source>
        <dbReference type="Proteomes" id="UP000199039"/>
    </source>
</evidence>
<keyword evidence="2" id="KW-1185">Reference proteome</keyword>
<dbReference type="AlphaFoldDB" id="A0A1G6Y4T0"/>
<dbReference type="Proteomes" id="UP000199039">
    <property type="component" value="Unassembled WGS sequence"/>
</dbReference>
<feature type="non-terminal residue" evidence="1">
    <location>
        <position position="1"/>
    </location>
</feature>
<protein>
    <submittedName>
        <fullName evidence="1">Uncharacterized protein</fullName>
    </submittedName>
</protein>
<accession>A0A1G6Y4T0</accession>
<dbReference type="EMBL" id="FMYH01000014">
    <property type="protein sequence ID" value="SDD85494.1"/>
    <property type="molecule type" value="Genomic_DNA"/>
</dbReference>
<evidence type="ECO:0000313" key="1">
    <source>
        <dbReference type="EMBL" id="SDD85494.1"/>
    </source>
</evidence>
<gene>
    <name evidence="1" type="ORF">SAMN05216410_0276</name>
</gene>
<proteinExistence type="predicted"/>
<name>A0A1G6Y4T0_9MICO</name>
<organism evidence="1 2">
    <name type="scientific">Sanguibacter gelidistatuariae</name>
    <dbReference type="NCBI Taxonomy" id="1814289"/>
    <lineage>
        <taxon>Bacteria</taxon>
        <taxon>Bacillati</taxon>
        <taxon>Actinomycetota</taxon>
        <taxon>Actinomycetes</taxon>
        <taxon>Micrococcales</taxon>
        <taxon>Sanguibacteraceae</taxon>
        <taxon>Sanguibacter</taxon>
    </lineage>
</organism>